<dbReference type="CDD" id="cd06572">
    <property type="entry name" value="Histidinol_dh"/>
    <property type="match status" value="1"/>
</dbReference>
<evidence type="ECO:0000256" key="9">
    <source>
        <dbReference type="PIRNR" id="PIRNR000099"/>
    </source>
</evidence>
<dbReference type="NCBIfam" id="NF010343">
    <property type="entry name" value="PRK13770.1"/>
    <property type="match status" value="1"/>
</dbReference>
<reference evidence="15" key="1">
    <citation type="journal article" date="2023" name="Int. J. Mol. Sci.">
        <title>Antibiotic Resistance/Susceptibility Profiles of Staphylococcus equorum Strains from Cheese, and Genome Analysis for Antibiotic Resistance Genes.</title>
        <authorList>
            <person name="Vazquez L."/>
            <person name="Srednik M.E."/>
            <person name="Rodriguez J."/>
            <person name="Florez A.B."/>
            <person name="Mayo B."/>
        </authorList>
    </citation>
    <scope>NUCLEOTIDE SEQUENCE</scope>
    <source>
        <strain evidence="15">5A3I</strain>
    </source>
</reference>
<dbReference type="GO" id="GO:0005829">
    <property type="term" value="C:cytosol"/>
    <property type="evidence" value="ECO:0007669"/>
    <property type="project" value="TreeGrafter"/>
</dbReference>
<evidence type="ECO:0000256" key="7">
    <source>
        <dbReference type="ARBA" id="ARBA00049489"/>
    </source>
</evidence>
<feature type="binding site" evidence="8 12">
    <location>
        <position position="347"/>
    </location>
    <ligand>
        <name>substrate</name>
    </ligand>
</feature>
<feature type="binding site" evidence="8 12">
    <location>
        <position position="223"/>
    </location>
    <ligand>
        <name>substrate</name>
    </ligand>
</feature>
<dbReference type="Proteomes" id="UP001174037">
    <property type="component" value="Unassembled WGS sequence"/>
</dbReference>
<feature type="binding site" evidence="8 13">
    <location>
        <position position="245"/>
    </location>
    <ligand>
        <name>Zn(2+)</name>
        <dbReference type="ChEBI" id="CHEBI:29105"/>
    </ligand>
</feature>
<feature type="binding site" evidence="8 11">
    <location>
        <position position="116"/>
    </location>
    <ligand>
        <name>NAD(+)</name>
        <dbReference type="ChEBI" id="CHEBI:57540"/>
    </ligand>
</feature>
<feature type="binding site" evidence="8 11">
    <location>
        <position position="200"/>
    </location>
    <ligand>
        <name>NAD(+)</name>
        <dbReference type="ChEBI" id="CHEBI:57540"/>
    </ligand>
</feature>
<evidence type="ECO:0000256" key="10">
    <source>
        <dbReference type="PIRSR" id="PIRSR000099-1"/>
    </source>
</evidence>
<keyword evidence="8" id="KW-0028">Amino-acid biosynthesis</keyword>
<dbReference type="Gene3D" id="3.40.50.1980">
    <property type="entry name" value="Nitrogenase molybdenum iron protein domain"/>
    <property type="match status" value="2"/>
</dbReference>
<dbReference type="InterPro" id="IPR016161">
    <property type="entry name" value="Ald_DH/histidinol_DH"/>
</dbReference>
<evidence type="ECO:0000256" key="3">
    <source>
        <dbReference type="ARBA" id="ARBA00012965"/>
    </source>
</evidence>
<dbReference type="InterPro" id="IPR012131">
    <property type="entry name" value="Hstdl_DH"/>
</dbReference>
<evidence type="ECO:0000256" key="6">
    <source>
        <dbReference type="ARBA" id="ARBA00023002"/>
    </source>
</evidence>
<dbReference type="HAMAP" id="MF_01024">
    <property type="entry name" value="HisD"/>
    <property type="match status" value="1"/>
</dbReference>
<gene>
    <name evidence="8 15" type="primary">hisD</name>
    <name evidence="15" type="ORF">P1A27_15085</name>
</gene>
<evidence type="ECO:0000256" key="5">
    <source>
        <dbReference type="ARBA" id="ARBA00022833"/>
    </source>
</evidence>
<dbReference type="GO" id="GO:0008270">
    <property type="term" value="F:zinc ion binding"/>
    <property type="evidence" value="ECO:0007669"/>
    <property type="project" value="UniProtKB-UniRule"/>
</dbReference>
<comment type="catalytic activity">
    <reaction evidence="7 8">
        <text>L-histidinol + 2 NAD(+) + H2O = L-histidine + 2 NADH + 3 H(+)</text>
        <dbReference type="Rhea" id="RHEA:20641"/>
        <dbReference type="ChEBI" id="CHEBI:15377"/>
        <dbReference type="ChEBI" id="CHEBI:15378"/>
        <dbReference type="ChEBI" id="CHEBI:57540"/>
        <dbReference type="ChEBI" id="CHEBI:57595"/>
        <dbReference type="ChEBI" id="CHEBI:57699"/>
        <dbReference type="ChEBI" id="CHEBI:57945"/>
        <dbReference type="EC" id="1.1.1.23"/>
    </reaction>
</comment>
<dbReference type="PANTHER" id="PTHR21256">
    <property type="entry name" value="HISTIDINOL DEHYDROGENASE HDH"/>
    <property type="match status" value="1"/>
</dbReference>
<dbReference type="AlphaFoldDB" id="A0AAW7AMK4"/>
<keyword evidence="5 8" id="KW-0862">Zinc</keyword>
<feature type="binding site" evidence="8 12">
    <location>
        <position position="406"/>
    </location>
    <ligand>
        <name>substrate</name>
    </ligand>
</feature>
<dbReference type="SUPFAM" id="SSF53720">
    <property type="entry name" value="ALDH-like"/>
    <property type="match status" value="1"/>
</dbReference>
<organism evidence="15 16">
    <name type="scientific">Staphylococcus equorum</name>
    <dbReference type="NCBI Taxonomy" id="246432"/>
    <lineage>
        <taxon>Bacteria</taxon>
        <taxon>Bacillati</taxon>
        <taxon>Bacillota</taxon>
        <taxon>Bacilli</taxon>
        <taxon>Bacillales</taxon>
        <taxon>Staphylococcaceae</taxon>
        <taxon>Staphylococcus</taxon>
    </lineage>
</organism>
<dbReference type="PIRSF" id="PIRSF000099">
    <property type="entry name" value="Histidinol_dh"/>
    <property type="match status" value="1"/>
</dbReference>
<evidence type="ECO:0000256" key="4">
    <source>
        <dbReference type="ARBA" id="ARBA00022723"/>
    </source>
</evidence>
<evidence type="ECO:0000256" key="8">
    <source>
        <dbReference type="HAMAP-Rule" id="MF_01024"/>
    </source>
</evidence>
<feature type="binding site" evidence="8 12">
    <location>
        <position position="401"/>
    </location>
    <ligand>
        <name>substrate</name>
    </ligand>
</feature>
<feature type="binding site" evidence="8 12">
    <location>
        <position position="248"/>
    </location>
    <ligand>
        <name>substrate</name>
    </ligand>
</feature>
<comment type="cofactor">
    <cofactor evidence="8 13">
        <name>Zn(2+)</name>
        <dbReference type="ChEBI" id="CHEBI:29105"/>
    </cofactor>
    <text evidence="8 13">Binds 1 zinc ion per subunit.</text>
</comment>
<accession>A0AAW7AMK4</accession>
<feature type="active site" description="Proton acceptor" evidence="8 10">
    <location>
        <position position="314"/>
    </location>
</feature>
<sequence>MIINKATFLKDYLNQSALNEGLYPLVKDICDNVKLQGDQALKAYNQQLDHVETSELEIPYEALETAYNRIDDTLRDALQQSHSRIKAYQTSIKSTAQQGSNECYEMYHPLERVGVYVPGGKASYPSTVLMTVTLAKVAGVKNIFVVTPPQAQGLPDIVLAACYIAGVDRVFQVGGAQSIAALAYGTETIPKVDKIVGPGNQYVAYAKKYLFGQVGIDQIAGPSEIALIIDETADLDAVTYDVFAQAEHDELARTFVISENKALLQQLEQRIQQTLSQIERQPIVEASLTNNHFLISVDNFNEACDLMNQIAPEHASIQTASPRDYLNHVRYVGALFLGHYSPEVIGDYVAGPSHVLPTNQTARFTNGLSVNDFLTRHSVIDLSESTFEKIEGSARKLAHTEQLFNHEQSIEIRSPKEPRND</sequence>
<evidence type="ECO:0000256" key="13">
    <source>
        <dbReference type="PIRSR" id="PIRSR000099-4"/>
    </source>
</evidence>
<keyword evidence="8 11" id="KW-0520">NAD</keyword>
<dbReference type="Gene3D" id="1.20.5.1300">
    <property type="match status" value="1"/>
</dbReference>
<dbReference type="Pfam" id="PF00815">
    <property type="entry name" value="Histidinol_dh"/>
    <property type="match status" value="1"/>
</dbReference>
<name>A0AAW7AMK4_9STAP</name>
<comment type="function">
    <text evidence="1 8">Catalyzes the sequential NAD-dependent oxidations of L-histidinol to L-histidinaldehyde and then to L-histidine.</text>
</comment>
<comment type="pathway">
    <text evidence="8">Amino-acid biosynthesis; L-histidine biosynthesis; L-histidine from 5-phospho-alpha-D-ribose 1-diphosphate: step 9/9.</text>
</comment>
<dbReference type="GO" id="GO:0004399">
    <property type="term" value="F:histidinol dehydrogenase activity"/>
    <property type="evidence" value="ECO:0007669"/>
    <property type="project" value="UniProtKB-UniRule"/>
</dbReference>
<reference evidence="15" key="2">
    <citation type="submission" date="2023-03" db="EMBL/GenBank/DDBJ databases">
        <authorList>
            <person name="Vazquez L."/>
            <person name="Rodriguez J."/>
            <person name="Mayo B."/>
            <person name="Florez A.B."/>
        </authorList>
    </citation>
    <scope>NUCLEOTIDE SEQUENCE</scope>
    <source>
        <strain evidence="15">5A3I</strain>
    </source>
</reference>
<evidence type="ECO:0000313" key="15">
    <source>
        <dbReference type="EMBL" id="MDK9867246.1"/>
    </source>
</evidence>
<feature type="binding site" evidence="8 11">
    <location>
        <position position="177"/>
    </location>
    <ligand>
        <name>NAD(+)</name>
        <dbReference type="ChEBI" id="CHEBI:57540"/>
    </ligand>
</feature>
<dbReference type="PROSITE" id="PS00611">
    <property type="entry name" value="HISOL_DEHYDROGENASE"/>
    <property type="match status" value="1"/>
</dbReference>
<dbReference type="PANTHER" id="PTHR21256:SF2">
    <property type="entry name" value="HISTIDINE BIOSYNTHESIS TRIFUNCTIONAL PROTEIN"/>
    <property type="match status" value="1"/>
</dbReference>
<dbReference type="FunFam" id="3.40.50.1980:FF:000026">
    <property type="entry name" value="Histidinol dehydrogenase"/>
    <property type="match status" value="1"/>
</dbReference>
<dbReference type="NCBIfam" id="TIGR00069">
    <property type="entry name" value="hisD"/>
    <property type="match status" value="1"/>
</dbReference>
<evidence type="ECO:0000256" key="14">
    <source>
        <dbReference type="RuleBase" id="RU004175"/>
    </source>
</evidence>
<dbReference type="EC" id="1.1.1.23" evidence="3 8"/>
<comment type="similarity">
    <text evidence="2 8 9 14">Belongs to the histidinol dehydrogenase family.</text>
</comment>
<evidence type="ECO:0000256" key="11">
    <source>
        <dbReference type="PIRSR" id="PIRSR000099-2"/>
    </source>
</evidence>
<evidence type="ECO:0000256" key="1">
    <source>
        <dbReference type="ARBA" id="ARBA00003850"/>
    </source>
</evidence>
<feature type="binding site" evidence="8 13">
    <location>
        <position position="406"/>
    </location>
    <ligand>
        <name>Zn(2+)</name>
        <dbReference type="ChEBI" id="CHEBI:29105"/>
    </ligand>
</feature>
<evidence type="ECO:0000256" key="2">
    <source>
        <dbReference type="ARBA" id="ARBA00010178"/>
    </source>
</evidence>
<feature type="binding site" evidence="8 13">
    <location>
        <position position="347"/>
    </location>
    <ligand>
        <name>Zn(2+)</name>
        <dbReference type="ChEBI" id="CHEBI:29105"/>
    </ligand>
</feature>
<dbReference type="FunFam" id="3.40.50.1980:FF:000001">
    <property type="entry name" value="Histidinol dehydrogenase"/>
    <property type="match status" value="1"/>
</dbReference>
<evidence type="ECO:0000313" key="16">
    <source>
        <dbReference type="Proteomes" id="UP001174037"/>
    </source>
</evidence>
<dbReference type="InterPro" id="IPR001692">
    <property type="entry name" value="Histidinol_DH_CS"/>
</dbReference>
<evidence type="ECO:0000256" key="12">
    <source>
        <dbReference type="PIRSR" id="PIRSR000099-3"/>
    </source>
</evidence>
<proteinExistence type="inferred from homology"/>
<keyword evidence="8" id="KW-0368">Histidine biosynthesis</keyword>
<feature type="active site" description="Proton acceptor" evidence="8 10">
    <location>
        <position position="313"/>
    </location>
</feature>
<feature type="binding site" evidence="8 13">
    <location>
        <position position="248"/>
    </location>
    <ligand>
        <name>Zn(2+)</name>
        <dbReference type="ChEBI" id="CHEBI:29105"/>
    </ligand>
</feature>
<keyword evidence="4 8" id="KW-0479">Metal-binding</keyword>
<feature type="binding site" evidence="8 12">
    <location>
        <position position="245"/>
    </location>
    <ligand>
        <name>substrate</name>
    </ligand>
</feature>
<comment type="caution">
    <text evidence="15">The sequence shown here is derived from an EMBL/GenBank/DDBJ whole genome shotgun (WGS) entry which is preliminary data.</text>
</comment>
<dbReference type="PRINTS" id="PR00083">
    <property type="entry name" value="HOLDHDRGNASE"/>
</dbReference>
<feature type="binding site" evidence="8 12">
    <location>
        <position position="314"/>
    </location>
    <ligand>
        <name>substrate</name>
    </ligand>
</feature>
<dbReference type="InterPro" id="IPR022695">
    <property type="entry name" value="Histidinol_DH_monofunct"/>
</dbReference>
<keyword evidence="6 8" id="KW-0560">Oxidoreductase</keyword>
<dbReference type="GO" id="GO:0051287">
    <property type="term" value="F:NAD binding"/>
    <property type="evidence" value="ECO:0007669"/>
    <property type="project" value="InterPro"/>
</dbReference>
<dbReference type="GO" id="GO:0000105">
    <property type="term" value="P:L-histidine biosynthetic process"/>
    <property type="evidence" value="ECO:0007669"/>
    <property type="project" value="UniProtKB-UniRule"/>
</dbReference>
<dbReference type="EMBL" id="JARGCK010000041">
    <property type="protein sequence ID" value="MDK9867246.1"/>
    <property type="molecule type" value="Genomic_DNA"/>
</dbReference>
<protein>
    <recommendedName>
        <fullName evidence="3 8">Histidinol dehydrogenase</fullName>
        <shortName evidence="8">HDH</shortName>
        <ecNumber evidence="3 8">1.1.1.23</ecNumber>
    </recommendedName>
</protein>